<dbReference type="Gene3D" id="1.10.10.10">
    <property type="entry name" value="Winged helix-like DNA-binding domain superfamily/Winged helix DNA-binding domain"/>
    <property type="match status" value="1"/>
</dbReference>
<dbReference type="EMBL" id="FNZK01000004">
    <property type="protein sequence ID" value="SEJ21154.1"/>
    <property type="molecule type" value="Genomic_DNA"/>
</dbReference>
<dbReference type="Pfam" id="PF00126">
    <property type="entry name" value="HTH_1"/>
    <property type="match status" value="1"/>
</dbReference>
<evidence type="ECO:0000256" key="4">
    <source>
        <dbReference type="ARBA" id="ARBA00023163"/>
    </source>
</evidence>
<name>A0A1H6X0S8_9FIRM</name>
<organism evidence="6 7">
    <name type="scientific">Propionispira arboris</name>
    <dbReference type="NCBI Taxonomy" id="84035"/>
    <lineage>
        <taxon>Bacteria</taxon>
        <taxon>Bacillati</taxon>
        <taxon>Bacillota</taxon>
        <taxon>Negativicutes</taxon>
        <taxon>Selenomonadales</taxon>
        <taxon>Selenomonadaceae</taxon>
        <taxon>Propionispira</taxon>
    </lineage>
</organism>
<dbReference type="CDD" id="cd05466">
    <property type="entry name" value="PBP2_LTTR_substrate"/>
    <property type="match status" value="1"/>
</dbReference>
<dbReference type="Gene3D" id="3.40.190.10">
    <property type="entry name" value="Periplasmic binding protein-like II"/>
    <property type="match status" value="2"/>
</dbReference>
<feature type="domain" description="HTH lysR-type" evidence="5">
    <location>
        <begin position="1"/>
        <end position="58"/>
    </location>
</feature>
<dbReference type="STRING" id="84035.SAMN05660742_104173"/>
<dbReference type="RefSeq" id="WP_091830005.1">
    <property type="nucleotide sequence ID" value="NZ_FNZK01000004.1"/>
</dbReference>
<evidence type="ECO:0000313" key="7">
    <source>
        <dbReference type="Proteomes" id="UP000199662"/>
    </source>
</evidence>
<accession>A0A1H6X0S8</accession>
<dbReference type="GO" id="GO:0032993">
    <property type="term" value="C:protein-DNA complex"/>
    <property type="evidence" value="ECO:0007669"/>
    <property type="project" value="TreeGrafter"/>
</dbReference>
<gene>
    <name evidence="6" type="ORF">SAMN05660742_104173</name>
</gene>
<dbReference type="PRINTS" id="PR00039">
    <property type="entry name" value="HTHLYSR"/>
</dbReference>
<keyword evidence="4" id="KW-0804">Transcription</keyword>
<dbReference type="InterPro" id="IPR005119">
    <property type="entry name" value="LysR_subst-bd"/>
</dbReference>
<keyword evidence="2" id="KW-0805">Transcription regulation</keyword>
<dbReference type="PROSITE" id="PS50931">
    <property type="entry name" value="HTH_LYSR"/>
    <property type="match status" value="1"/>
</dbReference>
<dbReference type="Proteomes" id="UP000199662">
    <property type="component" value="Unassembled WGS sequence"/>
</dbReference>
<evidence type="ECO:0000256" key="3">
    <source>
        <dbReference type="ARBA" id="ARBA00023125"/>
    </source>
</evidence>
<keyword evidence="3 6" id="KW-0238">DNA-binding</keyword>
<dbReference type="InterPro" id="IPR000847">
    <property type="entry name" value="LysR_HTH_N"/>
</dbReference>
<evidence type="ECO:0000256" key="2">
    <source>
        <dbReference type="ARBA" id="ARBA00023015"/>
    </source>
</evidence>
<reference evidence="6 7" key="1">
    <citation type="submission" date="2016-10" db="EMBL/GenBank/DDBJ databases">
        <authorList>
            <person name="de Groot N.N."/>
        </authorList>
    </citation>
    <scope>NUCLEOTIDE SEQUENCE [LARGE SCALE GENOMIC DNA]</scope>
    <source>
        <strain evidence="6 7">DSM 2179</strain>
    </source>
</reference>
<evidence type="ECO:0000256" key="1">
    <source>
        <dbReference type="ARBA" id="ARBA00009437"/>
    </source>
</evidence>
<dbReference type="AlphaFoldDB" id="A0A1H6X0S8"/>
<comment type="similarity">
    <text evidence="1">Belongs to the LysR transcriptional regulatory family.</text>
</comment>
<dbReference type="SUPFAM" id="SSF46785">
    <property type="entry name" value="Winged helix' DNA-binding domain"/>
    <property type="match status" value="1"/>
</dbReference>
<dbReference type="Pfam" id="PF03466">
    <property type="entry name" value="LysR_substrate"/>
    <property type="match status" value="1"/>
</dbReference>
<dbReference type="GO" id="GO:0003700">
    <property type="term" value="F:DNA-binding transcription factor activity"/>
    <property type="evidence" value="ECO:0007669"/>
    <property type="project" value="InterPro"/>
</dbReference>
<dbReference type="SUPFAM" id="SSF53850">
    <property type="entry name" value="Periplasmic binding protein-like II"/>
    <property type="match status" value="1"/>
</dbReference>
<dbReference type="PANTHER" id="PTHR30346">
    <property type="entry name" value="TRANSCRIPTIONAL DUAL REGULATOR HCAR-RELATED"/>
    <property type="match status" value="1"/>
</dbReference>
<dbReference type="FunFam" id="1.10.10.10:FF:000001">
    <property type="entry name" value="LysR family transcriptional regulator"/>
    <property type="match status" value="1"/>
</dbReference>
<evidence type="ECO:0000259" key="5">
    <source>
        <dbReference type="PROSITE" id="PS50931"/>
    </source>
</evidence>
<dbReference type="PANTHER" id="PTHR30346:SF0">
    <property type="entry name" value="HCA OPERON TRANSCRIPTIONAL ACTIVATOR HCAR"/>
    <property type="match status" value="1"/>
</dbReference>
<protein>
    <submittedName>
        <fullName evidence="6">DNA-binding transcriptional regulator, LysR family</fullName>
    </submittedName>
</protein>
<evidence type="ECO:0000313" key="6">
    <source>
        <dbReference type="EMBL" id="SEJ21154.1"/>
    </source>
</evidence>
<proteinExistence type="inferred from homology"/>
<dbReference type="InterPro" id="IPR036388">
    <property type="entry name" value="WH-like_DNA-bd_sf"/>
</dbReference>
<dbReference type="GO" id="GO:0003677">
    <property type="term" value="F:DNA binding"/>
    <property type="evidence" value="ECO:0007669"/>
    <property type="project" value="UniProtKB-KW"/>
</dbReference>
<keyword evidence="7" id="KW-1185">Reference proteome</keyword>
<sequence>MTLQQLRYIIEVVNSGSINEASKQLFITQPSLSSAIKELETELNIMIFTRTTRGIHLTSEGAEFLSYARQIIEQTQLLEQRYLNAKPSPQIFSVSTQHYAFAVNAFVQLIRQYGHDEYRFKLRETRTYEIIEDVHNLKSELGVLYLNDFNKKIIEKLLKENDLSFHPLFEASPHIFVSSTHPLTKKKKASLHDLDEYPCLTFEQGDYNSFYFSEEILSTLSHKKNIEVSDRATLFNLLIGLNGYTISTGIVSADLNGDNIVPIPLDVDETICVGWITNTKGLPGKLGQIYIQALKEIVSCYASQNIRLLID</sequence>
<dbReference type="InterPro" id="IPR036390">
    <property type="entry name" value="WH_DNA-bd_sf"/>
</dbReference>